<dbReference type="GeneID" id="54346586"/>
<dbReference type="RefSeq" id="XP_033452303.1">
    <property type="nucleotide sequence ID" value="XM_033588939.1"/>
</dbReference>
<gene>
    <name evidence="1" type="ORF">M421DRAFT_283532</name>
</gene>
<dbReference type="EMBL" id="ML978959">
    <property type="protein sequence ID" value="KAF1932055.1"/>
    <property type="molecule type" value="Genomic_DNA"/>
</dbReference>
<reference evidence="1" key="1">
    <citation type="journal article" date="2020" name="Stud. Mycol.">
        <title>101 Dothideomycetes genomes: a test case for predicting lifestyles and emergence of pathogens.</title>
        <authorList>
            <person name="Haridas S."/>
            <person name="Albert R."/>
            <person name="Binder M."/>
            <person name="Bloem J."/>
            <person name="Labutti K."/>
            <person name="Salamov A."/>
            <person name="Andreopoulos B."/>
            <person name="Baker S."/>
            <person name="Barry K."/>
            <person name="Bills G."/>
            <person name="Bluhm B."/>
            <person name="Cannon C."/>
            <person name="Castanera R."/>
            <person name="Culley D."/>
            <person name="Daum C."/>
            <person name="Ezra D."/>
            <person name="Gonzalez J."/>
            <person name="Henrissat B."/>
            <person name="Kuo A."/>
            <person name="Liang C."/>
            <person name="Lipzen A."/>
            <person name="Lutzoni F."/>
            <person name="Magnuson J."/>
            <person name="Mondo S."/>
            <person name="Nolan M."/>
            <person name="Ohm R."/>
            <person name="Pangilinan J."/>
            <person name="Park H.-J."/>
            <person name="Ramirez L."/>
            <person name="Alfaro M."/>
            <person name="Sun H."/>
            <person name="Tritt A."/>
            <person name="Yoshinaga Y."/>
            <person name="Zwiers L.-H."/>
            <person name="Turgeon B."/>
            <person name="Goodwin S."/>
            <person name="Spatafora J."/>
            <person name="Crous P."/>
            <person name="Grigoriev I."/>
        </authorList>
    </citation>
    <scope>NUCLEOTIDE SEQUENCE</scope>
    <source>
        <strain evidence="1">CBS 183.55</strain>
    </source>
</reference>
<accession>A0A6A5RUB6</accession>
<evidence type="ECO:0000313" key="2">
    <source>
        <dbReference type="Proteomes" id="UP000800082"/>
    </source>
</evidence>
<dbReference type="AlphaFoldDB" id="A0A6A5RUB6"/>
<sequence length="108" mass="11927">MVDSGATSVFRRRHVLPSKFTNIVVGVGRRTHLVSSVLIMGGSERAKQFRNYPPEIAMMECHSGQLSIEQSELPIITEPCRPPLSAVQPASYVPTASVPRPESQQFHL</sequence>
<dbReference type="Proteomes" id="UP000800082">
    <property type="component" value="Unassembled WGS sequence"/>
</dbReference>
<proteinExistence type="predicted"/>
<name>A0A6A5RUB6_9PLEO</name>
<keyword evidence="2" id="KW-1185">Reference proteome</keyword>
<evidence type="ECO:0000313" key="1">
    <source>
        <dbReference type="EMBL" id="KAF1932055.1"/>
    </source>
</evidence>
<protein>
    <submittedName>
        <fullName evidence="1">Uncharacterized protein</fullName>
    </submittedName>
</protein>
<organism evidence="1 2">
    <name type="scientific">Didymella exigua CBS 183.55</name>
    <dbReference type="NCBI Taxonomy" id="1150837"/>
    <lineage>
        <taxon>Eukaryota</taxon>
        <taxon>Fungi</taxon>
        <taxon>Dikarya</taxon>
        <taxon>Ascomycota</taxon>
        <taxon>Pezizomycotina</taxon>
        <taxon>Dothideomycetes</taxon>
        <taxon>Pleosporomycetidae</taxon>
        <taxon>Pleosporales</taxon>
        <taxon>Pleosporineae</taxon>
        <taxon>Didymellaceae</taxon>
        <taxon>Didymella</taxon>
    </lineage>
</organism>